<keyword evidence="4 6" id="KW-0067">ATP-binding</keyword>
<dbReference type="GO" id="GO:0005524">
    <property type="term" value="F:ATP binding"/>
    <property type="evidence" value="ECO:0007669"/>
    <property type="project" value="UniProtKB-UniRule"/>
</dbReference>
<evidence type="ECO:0000256" key="1">
    <source>
        <dbReference type="ARBA" id="ARBA00022490"/>
    </source>
</evidence>
<evidence type="ECO:0000259" key="7">
    <source>
        <dbReference type="Pfam" id="PF02463"/>
    </source>
</evidence>
<accession>A0A7C3RM72</accession>
<dbReference type="Gene3D" id="1.20.1050.90">
    <property type="entry name" value="RecF/RecN/SMC, N-terminal domain"/>
    <property type="match status" value="1"/>
</dbReference>
<dbReference type="GO" id="GO:0003697">
    <property type="term" value="F:single-stranded DNA binding"/>
    <property type="evidence" value="ECO:0007669"/>
    <property type="project" value="UniProtKB-UniRule"/>
</dbReference>
<dbReference type="PANTHER" id="PTHR32182">
    <property type="entry name" value="DNA REPLICATION AND REPAIR PROTEIN RECF"/>
    <property type="match status" value="1"/>
</dbReference>
<dbReference type="PANTHER" id="PTHR32182:SF0">
    <property type="entry name" value="DNA REPLICATION AND REPAIR PROTEIN RECF"/>
    <property type="match status" value="1"/>
</dbReference>
<keyword evidence="2 6" id="KW-0235">DNA replication</keyword>
<evidence type="ECO:0000256" key="6">
    <source>
        <dbReference type="HAMAP-Rule" id="MF_00365"/>
    </source>
</evidence>
<keyword evidence="6" id="KW-0742">SOS response</keyword>
<dbReference type="Pfam" id="PF02463">
    <property type="entry name" value="SMC_N"/>
    <property type="match status" value="1"/>
</dbReference>
<dbReference type="EMBL" id="DTIN01000014">
    <property type="protein sequence ID" value="HFX13397.1"/>
    <property type="molecule type" value="Genomic_DNA"/>
</dbReference>
<dbReference type="InterPro" id="IPR042174">
    <property type="entry name" value="RecF_2"/>
</dbReference>
<dbReference type="GO" id="GO:0000731">
    <property type="term" value="P:DNA synthesis involved in DNA repair"/>
    <property type="evidence" value="ECO:0007669"/>
    <property type="project" value="TreeGrafter"/>
</dbReference>
<feature type="binding site" evidence="6">
    <location>
        <begin position="29"/>
        <end position="36"/>
    </location>
    <ligand>
        <name>ATP</name>
        <dbReference type="ChEBI" id="CHEBI:30616"/>
    </ligand>
</feature>
<dbReference type="GO" id="GO:0006302">
    <property type="term" value="P:double-strand break repair"/>
    <property type="evidence" value="ECO:0007669"/>
    <property type="project" value="TreeGrafter"/>
</dbReference>
<keyword evidence="6" id="KW-0234">DNA repair</keyword>
<dbReference type="GO" id="GO:0006260">
    <property type="term" value="P:DNA replication"/>
    <property type="evidence" value="ECO:0007669"/>
    <property type="project" value="UniProtKB-UniRule"/>
</dbReference>
<keyword evidence="3 6" id="KW-0547">Nucleotide-binding</keyword>
<dbReference type="AlphaFoldDB" id="A0A7C3RM72"/>
<comment type="subcellular location">
    <subcellularLocation>
        <location evidence="6">Cytoplasm</location>
    </subcellularLocation>
</comment>
<dbReference type="HAMAP" id="MF_00365">
    <property type="entry name" value="RecF"/>
    <property type="match status" value="1"/>
</dbReference>
<dbReference type="NCBIfam" id="TIGR00611">
    <property type="entry name" value="recf"/>
    <property type="match status" value="1"/>
</dbReference>
<dbReference type="InterPro" id="IPR003395">
    <property type="entry name" value="RecF/RecN/SMC_N"/>
</dbReference>
<dbReference type="Gene3D" id="3.40.50.300">
    <property type="entry name" value="P-loop containing nucleotide triphosphate hydrolases"/>
    <property type="match status" value="1"/>
</dbReference>
<proteinExistence type="inferred from homology"/>
<evidence type="ECO:0000256" key="5">
    <source>
        <dbReference type="ARBA" id="ARBA00023125"/>
    </source>
</evidence>
<feature type="domain" description="RecF/RecN/SMC N-terminal" evidence="7">
    <location>
        <begin position="2"/>
        <end position="327"/>
    </location>
</feature>
<sequence>MFLEDLRVVNFRNLKNVQLRFFDKNIFYGENAQGKTNLLESIYFLFTGKSFRTPYEKELINWNEESFYIKGNVLWQNQKLILETALSKADKKIKINQKLLKKQKDMIFLFPAVVFSQEEIEGFKEGPSERRYILDRFISTLSYKYHKSLSEYYKVLYQRNLTLKSGGNVEIWNGSLVKSGTYILVERLKIINKLRQLIHNISLDFLGRDFLEIEYYSIVNLENMNEESLMENFELKLKESFEDENKKGYTLVGPHRDDLRFYIKKDSLRYDMRKYASAGERKLAFIIFKLATIKLLSEFRREKPILIIDDLFGDLDEEKQKLVWNGISMFQIFMSLPMRIDFLKDYPHFLVKNGEVFYNE</sequence>
<dbReference type="GO" id="GO:0009432">
    <property type="term" value="P:SOS response"/>
    <property type="evidence" value="ECO:0007669"/>
    <property type="project" value="UniProtKB-UniRule"/>
</dbReference>
<keyword evidence="5 6" id="KW-0238">DNA-binding</keyword>
<gene>
    <name evidence="6 8" type="primary">recF</name>
    <name evidence="8" type="ORF">ENW00_04445</name>
</gene>
<evidence type="ECO:0000256" key="4">
    <source>
        <dbReference type="ARBA" id="ARBA00022840"/>
    </source>
</evidence>
<evidence type="ECO:0000313" key="8">
    <source>
        <dbReference type="EMBL" id="HFX13397.1"/>
    </source>
</evidence>
<comment type="similarity">
    <text evidence="6">Belongs to the RecF family.</text>
</comment>
<dbReference type="GO" id="GO:0005737">
    <property type="term" value="C:cytoplasm"/>
    <property type="evidence" value="ECO:0007669"/>
    <property type="project" value="UniProtKB-SubCell"/>
</dbReference>
<protein>
    <recommendedName>
        <fullName evidence="6">DNA replication and repair protein RecF</fullName>
    </recommendedName>
</protein>
<keyword evidence="6" id="KW-0227">DNA damage</keyword>
<dbReference type="SUPFAM" id="SSF52540">
    <property type="entry name" value="P-loop containing nucleoside triphosphate hydrolases"/>
    <property type="match status" value="1"/>
</dbReference>
<organism evidence="8">
    <name type="scientific">Dictyoglomus thermophilum</name>
    <dbReference type="NCBI Taxonomy" id="14"/>
    <lineage>
        <taxon>Bacteria</taxon>
        <taxon>Pseudomonadati</taxon>
        <taxon>Dictyoglomota</taxon>
        <taxon>Dictyoglomia</taxon>
        <taxon>Dictyoglomales</taxon>
        <taxon>Dictyoglomaceae</taxon>
        <taxon>Dictyoglomus</taxon>
    </lineage>
</organism>
<dbReference type="InterPro" id="IPR027417">
    <property type="entry name" value="P-loop_NTPase"/>
</dbReference>
<dbReference type="InterPro" id="IPR001238">
    <property type="entry name" value="DNA-binding_RecF"/>
</dbReference>
<comment type="function">
    <text evidence="6">The RecF protein is involved in DNA metabolism; it is required for DNA replication and normal SOS inducibility. RecF binds preferentially to single-stranded, linear DNA. It also seems to bind ATP.</text>
</comment>
<keyword evidence="1 6" id="KW-0963">Cytoplasm</keyword>
<evidence type="ECO:0000256" key="3">
    <source>
        <dbReference type="ARBA" id="ARBA00022741"/>
    </source>
</evidence>
<reference evidence="8" key="1">
    <citation type="journal article" date="2020" name="mSystems">
        <title>Genome- and Community-Level Interaction Insights into Carbon Utilization and Element Cycling Functions of Hydrothermarchaeota in Hydrothermal Sediment.</title>
        <authorList>
            <person name="Zhou Z."/>
            <person name="Liu Y."/>
            <person name="Xu W."/>
            <person name="Pan J."/>
            <person name="Luo Z.H."/>
            <person name="Li M."/>
        </authorList>
    </citation>
    <scope>NUCLEOTIDE SEQUENCE [LARGE SCALE GENOMIC DNA]</scope>
    <source>
        <strain evidence="8">SpSt-81</strain>
    </source>
</reference>
<comment type="caution">
    <text evidence="8">The sequence shown here is derived from an EMBL/GenBank/DDBJ whole genome shotgun (WGS) entry which is preliminary data.</text>
</comment>
<name>A0A7C3RM72_DICTH</name>
<evidence type="ECO:0000256" key="2">
    <source>
        <dbReference type="ARBA" id="ARBA00022705"/>
    </source>
</evidence>